<gene>
    <name evidence="1" type="ORF">VD17_21610</name>
</gene>
<dbReference type="EMBL" id="LACH01000050">
    <property type="protein sequence ID" value="KJZ63738.1"/>
    <property type="molecule type" value="Genomic_DNA"/>
</dbReference>
<dbReference type="PATRIC" id="fig|294.133.peg.4148"/>
<dbReference type="AlphaFoldDB" id="A0A0F4V4F3"/>
<evidence type="ECO:0000313" key="1">
    <source>
        <dbReference type="EMBL" id="KJZ63738.1"/>
    </source>
</evidence>
<accession>A0A0F4V4F3</accession>
<dbReference type="Proteomes" id="UP000033400">
    <property type="component" value="Unassembled WGS sequence"/>
</dbReference>
<comment type="caution">
    <text evidence="1">The sequence shown here is derived from an EMBL/GenBank/DDBJ whole genome shotgun (WGS) entry which is preliminary data.</text>
</comment>
<name>A0A0F4V4F3_PSEFL</name>
<dbReference type="OrthoDB" id="3239452at2"/>
<reference evidence="1 2" key="1">
    <citation type="submission" date="2015-03" db="EMBL/GenBank/DDBJ databases">
        <title>Comparative genomics of Pseudomonas insights into diversity of traits involved in vanlence and defense.</title>
        <authorList>
            <person name="Qin Y."/>
        </authorList>
    </citation>
    <scope>NUCLEOTIDE SEQUENCE [LARGE SCALE GENOMIC DNA]</scope>
    <source>
        <strain evidence="1 2">H24</strain>
    </source>
</reference>
<organism evidence="1 2">
    <name type="scientific">Pseudomonas fluorescens</name>
    <dbReference type="NCBI Taxonomy" id="294"/>
    <lineage>
        <taxon>Bacteria</taxon>
        <taxon>Pseudomonadati</taxon>
        <taxon>Pseudomonadota</taxon>
        <taxon>Gammaproteobacteria</taxon>
        <taxon>Pseudomonadales</taxon>
        <taxon>Pseudomonadaceae</taxon>
        <taxon>Pseudomonas</taxon>
    </lineage>
</organism>
<proteinExistence type="predicted"/>
<sequence length="482" mass="51680">MSERKSDGSLSYVAAQLAEFNTKKLTERTVEFFSDTQRLRDIAFQRRNLAADQAQGWVFEQLEVSKFNLDALRKNASVKAATTDVLGEINNQVADIRITDVDAVVKSYQAKSRTSAAASIFDLTDEKYADVNLVGSSDQYDDMLRLAKRRGDTESIYAERYRTVPDRLDQGIEYDNVRSGGTTRDEAVANTQASVADGTASGMERAAIGNEMHTAGMQAGIVAGTLGAGVSFVSGLWGLHKGEVTAAQVALDTCYSGVGSFSAAYATAAAAKGIPHLLTHMGVGKAAIGALTKSNAHVAIAGGVVQSTKHIAMYLKGDIEFDAMMTEISGTALMTAGSFYYGALGQMIIPIPVVGAMVGSTVGYFVGSILHQSGIISLGESEEVRVSRERREQIEQLCLDVLPRMQASRVAMSQLIEEHFAEQASAISGAFGAMDEAMVSWDADSYVSGLAQLNNTLGCSLPFENFEEFEAFMDDKDSVFVL</sequence>
<dbReference type="RefSeq" id="WP_046055572.1">
    <property type="nucleotide sequence ID" value="NZ_LACH01000050.1"/>
</dbReference>
<evidence type="ECO:0000313" key="2">
    <source>
        <dbReference type="Proteomes" id="UP000033400"/>
    </source>
</evidence>
<protein>
    <submittedName>
        <fullName evidence="1">Uncharacterized protein</fullName>
    </submittedName>
</protein>